<protein>
    <submittedName>
        <fullName evidence="1">Uncharacterized protein</fullName>
    </submittedName>
</protein>
<accession>A0ABX6HFL1</accession>
<keyword evidence="2" id="KW-1185">Reference proteome</keyword>
<reference evidence="1 2" key="1">
    <citation type="journal article" date="2014" name="Genome Announc.">
        <title>Draft Genome Sequences of a Phylogenetically Diverse Suite of Pseudomonas syringae Strains from Multiple Source Populations.</title>
        <authorList>
            <person name="Baltrus D.A."/>
            <person name="Yourstone S."/>
            <person name="Lind A."/>
            <person name="Guilbaud C."/>
            <person name="Sands D.C."/>
            <person name="Jones C.D."/>
            <person name="Morris C.E."/>
            <person name="Dangl J.L."/>
        </authorList>
    </citation>
    <scope>NUCLEOTIDE SEQUENCE [LARGE SCALE GENOMIC DNA]</scope>
    <source>
        <strain evidence="1 2">CC1524</strain>
    </source>
</reference>
<name>A0ABX6HFL1_9PSED</name>
<evidence type="ECO:0000313" key="2">
    <source>
        <dbReference type="Proteomes" id="UP000464644"/>
    </source>
</evidence>
<evidence type="ECO:0000313" key="1">
    <source>
        <dbReference type="EMBL" id="QHF04337.1"/>
    </source>
</evidence>
<dbReference type="RefSeq" id="WP_152535053.1">
    <property type="nucleotide sequence ID" value="NZ_CP047265.1"/>
</dbReference>
<organism evidence="1 2">
    <name type="scientific">Pseudomonas asturiensis</name>
    <dbReference type="NCBI Taxonomy" id="1190415"/>
    <lineage>
        <taxon>Bacteria</taxon>
        <taxon>Pseudomonadati</taxon>
        <taxon>Pseudomonadota</taxon>
        <taxon>Gammaproteobacteria</taxon>
        <taxon>Pseudomonadales</taxon>
        <taxon>Pseudomonadaceae</taxon>
        <taxon>Pseudomonas</taxon>
    </lineage>
</organism>
<proteinExistence type="predicted"/>
<dbReference type="EMBL" id="CP047265">
    <property type="protein sequence ID" value="QHF04337.1"/>
    <property type="molecule type" value="Genomic_DNA"/>
</dbReference>
<gene>
    <name evidence="1" type="ORF">N015_18755</name>
</gene>
<dbReference type="Proteomes" id="UP000464644">
    <property type="component" value="Chromosome"/>
</dbReference>
<sequence>MRKQNAGSTTVSLPLFEMALLQLQGQLMEDINLILESGDGVERIEELQIRAGEYVEMADFSRMPLSLYTRNKLRMSFQNVCEQIEEWQFQLSRGSGVDMIFYR</sequence>